<reference evidence="2 3" key="1">
    <citation type="journal article" date="2017" name="Int. J. Syst. Evol. Microbiol.">
        <title>Solibacillus kalamii sp. nov., isolated from a high-efficiency particulate arrestance filter system used in the International Space Station.</title>
        <authorList>
            <person name="Checinska Sielaff A."/>
            <person name="Kumar R.M."/>
            <person name="Pal D."/>
            <person name="Mayilraj S."/>
            <person name="Venkateswaran K."/>
        </authorList>
    </citation>
    <scope>NUCLEOTIDE SEQUENCE [LARGE SCALE GENOMIC DNA]</scope>
    <source>
        <strain evidence="2 3">ISSFR-015</strain>
    </source>
</reference>
<name>A0ABX3ZHS0_9BACL</name>
<gene>
    <name evidence="2" type="ORF">CBM15_08470</name>
</gene>
<dbReference type="Gene3D" id="3.40.630.30">
    <property type="match status" value="1"/>
</dbReference>
<organism evidence="2 3">
    <name type="scientific">Solibacillus kalamii</name>
    <dbReference type="NCBI Taxonomy" id="1748298"/>
    <lineage>
        <taxon>Bacteria</taxon>
        <taxon>Bacillati</taxon>
        <taxon>Bacillota</taxon>
        <taxon>Bacilli</taxon>
        <taxon>Bacillales</taxon>
        <taxon>Caryophanaceae</taxon>
        <taxon>Solibacillus</taxon>
    </lineage>
</organism>
<dbReference type="Proteomes" id="UP000196594">
    <property type="component" value="Unassembled WGS sequence"/>
</dbReference>
<dbReference type="InterPro" id="IPR000182">
    <property type="entry name" value="GNAT_dom"/>
</dbReference>
<evidence type="ECO:0000313" key="2">
    <source>
        <dbReference type="EMBL" id="OUZ39280.1"/>
    </source>
</evidence>
<dbReference type="EMBL" id="NHNT01000004">
    <property type="protein sequence ID" value="OUZ39280.1"/>
    <property type="molecule type" value="Genomic_DNA"/>
</dbReference>
<keyword evidence="3" id="KW-1185">Reference proteome</keyword>
<comment type="caution">
    <text evidence="2">The sequence shown here is derived from an EMBL/GenBank/DDBJ whole genome shotgun (WGS) entry which is preliminary data.</text>
</comment>
<dbReference type="RefSeq" id="WP_087617117.1">
    <property type="nucleotide sequence ID" value="NZ_JAFBEY010000003.1"/>
</dbReference>
<proteinExistence type="predicted"/>
<accession>A0ABX3ZHS0</accession>
<protein>
    <submittedName>
        <fullName evidence="2">N-acetyltransferase</fullName>
    </submittedName>
</protein>
<dbReference type="PROSITE" id="PS51186">
    <property type="entry name" value="GNAT"/>
    <property type="match status" value="1"/>
</dbReference>
<sequence length="225" mass="25705">MIATGFLGNERYVVQVLTESHIPELTVLQQEVVDALPNKAILQPLDNEELSFILSGNGLMIGVFVEEKLIAFRALLEPMIDEEHLGYDIGLKTEKELRKVLYQEISNVHPDYRGHGLQRTMAEIIMQQVDESKFHTVCATVMPGNIASLKDKFSQHMHIAALKLKYGGKLRYVFMKSLPYKEHKWTEEQFVPMDNTEAQQQLLKSGFIGISMRADGPDWLIQYVK</sequence>
<evidence type="ECO:0000259" key="1">
    <source>
        <dbReference type="PROSITE" id="PS51186"/>
    </source>
</evidence>
<feature type="domain" description="N-acetyltransferase" evidence="1">
    <location>
        <begin position="12"/>
        <end position="186"/>
    </location>
</feature>
<dbReference type="SUPFAM" id="SSF55729">
    <property type="entry name" value="Acyl-CoA N-acyltransferases (Nat)"/>
    <property type="match status" value="1"/>
</dbReference>
<evidence type="ECO:0000313" key="3">
    <source>
        <dbReference type="Proteomes" id="UP000196594"/>
    </source>
</evidence>
<dbReference type="InterPro" id="IPR016181">
    <property type="entry name" value="Acyl_CoA_acyltransferase"/>
</dbReference>